<dbReference type="InterPro" id="IPR050723">
    <property type="entry name" value="CFA/CMAS"/>
</dbReference>
<dbReference type="EMBL" id="CP159218">
    <property type="protein sequence ID" value="XCG63373.1"/>
    <property type="molecule type" value="Genomic_DNA"/>
</dbReference>
<evidence type="ECO:0000256" key="3">
    <source>
        <dbReference type="ARBA" id="ARBA00022679"/>
    </source>
</evidence>
<protein>
    <submittedName>
        <fullName evidence="7">Cyclopropane-fatty-acyl-phospholipid synthase family protein</fullName>
        <ecNumber evidence="7">2.1.1.-</ecNumber>
    </submittedName>
</protein>
<dbReference type="InterPro" id="IPR003333">
    <property type="entry name" value="CMAS"/>
</dbReference>
<dbReference type="Gene3D" id="3.40.50.150">
    <property type="entry name" value="Vaccinia Virus protein VP39"/>
    <property type="match status" value="1"/>
</dbReference>
<name>A0AAU8DN05_9ACTN</name>
<keyword evidence="3 7" id="KW-0808">Transferase</keyword>
<dbReference type="InterPro" id="IPR029063">
    <property type="entry name" value="SAM-dependent_MTases_sf"/>
</dbReference>
<accession>A0AAU8DN05</accession>
<dbReference type="RefSeq" id="WP_353648988.1">
    <property type="nucleotide sequence ID" value="NZ_CP159218.1"/>
</dbReference>
<evidence type="ECO:0000256" key="5">
    <source>
        <dbReference type="ARBA" id="ARBA00023098"/>
    </source>
</evidence>
<keyword evidence="5" id="KW-0443">Lipid metabolism</keyword>
<organism evidence="7">
    <name type="scientific">Nakamurella sp. A5-74</name>
    <dbReference type="NCBI Taxonomy" id="3158264"/>
    <lineage>
        <taxon>Bacteria</taxon>
        <taxon>Bacillati</taxon>
        <taxon>Actinomycetota</taxon>
        <taxon>Actinomycetes</taxon>
        <taxon>Nakamurellales</taxon>
        <taxon>Nakamurellaceae</taxon>
        <taxon>Nakamurella</taxon>
    </lineage>
</organism>
<dbReference type="EC" id="2.1.1.-" evidence="7"/>
<evidence type="ECO:0000256" key="4">
    <source>
        <dbReference type="ARBA" id="ARBA00022691"/>
    </source>
</evidence>
<dbReference type="CDD" id="cd02440">
    <property type="entry name" value="AdoMet_MTases"/>
    <property type="match status" value="1"/>
</dbReference>
<evidence type="ECO:0000313" key="7">
    <source>
        <dbReference type="EMBL" id="XCG63373.1"/>
    </source>
</evidence>
<evidence type="ECO:0000256" key="6">
    <source>
        <dbReference type="PIRSR" id="PIRSR003085-1"/>
    </source>
</evidence>
<keyword evidence="4" id="KW-0949">S-adenosyl-L-methionine</keyword>
<dbReference type="PANTHER" id="PTHR43667:SF2">
    <property type="entry name" value="FATTY ACID C-METHYL TRANSFERASE"/>
    <property type="match status" value="1"/>
</dbReference>
<dbReference type="Pfam" id="PF02353">
    <property type="entry name" value="CMAS"/>
    <property type="match status" value="1"/>
</dbReference>
<dbReference type="GO" id="GO:0008168">
    <property type="term" value="F:methyltransferase activity"/>
    <property type="evidence" value="ECO:0007669"/>
    <property type="project" value="UniProtKB-KW"/>
</dbReference>
<dbReference type="AlphaFoldDB" id="A0AAU8DN05"/>
<evidence type="ECO:0000256" key="1">
    <source>
        <dbReference type="ARBA" id="ARBA00010815"/>
    </source>
</evidence>
<comment type="similarity">
    <text evidence="1">Belongs to the CFA/CMAS family.</text>
</comment>
<proteinExistence type="inferred from homology"/>
<dbReference type="PIRSF" id="PIRSF003085">
    <property type="entry name" value="CMAS"/>
    <property type="match status" value="1"/>
</dbReference>
<dbReference type="SUPFAM" id="SSF53335">
    <property type="entry name" value="S-adenosyl-L-methionine-dependent methyltransferases"/>
    <property type="match status" value="1"/>
</dbReference>
<reference evidence="7" key="1">
    <citation type="submission" date="2024-05" db="EMBL/GenBank/DDBJ databases">
        <authorList>
            <person name="Cai S.Y."/>
            <person name="Jin L.M."/>
            <person name="Li H.R."/>
        </authorList>
    </citation>
    <scope>NUCLEOTIDE SEQUENCE</scope>
    <source>
        <strain evidence="7">A5-74</strain>
    </source>
</reference>
<dbReference type="GO" id="GO:0032259">
    <property type="term" value="P:methylation"/>
    <property type="evidence" value="ECO:0007669"/>
    <property type="project" value="UniProtKB-KW"/>
</dbReference>
<feature type="active site" evidence="6">
    <location>
        <position position="424"/>
    </location>
</feature>
<gene>
    <name evidence="7" type="ORF">ABLG96_19580</name>
</gene>
<dbReference type="GO" id="GO:0008610">
    <property type="term" value="P:lipid biosynthetic process"/>
    <property type="evidence" value="ECO:0007669"/>
    <property type="project" value="InterPro"/>
</dbReference>
<evidence type="ECO:0000256" key="2">
    <source>
        <dbReference type="ARBA" id="ARBA00022603"/>
    </source>
</evidence>
<dbReference type="PANTHER" id="PTHR43667">
    <property type="entry name" value="CYCLOPROPANE-FATTY-ACYL-PHOSPHOLIPID SYNTHASE"/>
    <property type="match status" value="1"/>
</dbReference>
<keyword evidence="2 7" id="KW-0489">Methyltransferase</keyword>
<sequence>MALLSPSRRVIPSPSAGIWPGLEIPPRGAIHAKIAELVLRGALKKLPLQLAFPDGTIWGTSGPRLQVVRPQAFFHRLGRSGLIGFGEAWMAGDLTADDWHPGRVGGAIKPGSGALANSATDTLVEALTVLARRMDTLVPIPLQRLRRLWESHKPIEEENDPTGARDNIHRHYDLSNDLFERFLDPTMSYSAAWYDSGSRATDDLEAAQLRKIDGILDQAGVRQGSRLLEIGSGWGALAIRAATERGASVVTLTLSAEQKTLAEQRIAAAGLSDRIEVRLEDYREHAAAHAGEYDSVVSVEMIEAVGERYWPDYFAAIDQLLAPGGKFGLQSITIPHERLLVTRRSYTWIHKYIFPGGILPSLEAIDRASAGTTLRVNESRRLGPSYATTLRQWRYRFNGNLDEIGELGFDETFARMWNFYLAYCEAGFRSEYIDDWQLSLSRT</sequence>